<dbReference type="Proteomes" id="UP000064189">
    <property type="component" value="Unassembled WGS sequence"/>
</dbReference>
<reference evidence="3 4" key="1">
    <citation type="submission" date="2015-11" db="EMBL/GenBank/DDBJ databases">
        <title>Genome Sequence of Bacillus simplex strain VanAntwerpen2.</title>
        <authorList>
            <person name="Couger M.B."/>
        </authorList>
    </citation>
    <scope>NUCLEOTIDE SEQUENCE [LARGE SCALE GENOMIC DNA]</scope>
    <source>
        <strain evidence="3 4">VanAntwerpen02</strain>
    </source>
</reference>
<proteinExistence type="predicted"/>
<dbReference type="GO" id="GO:0016020">
    <property type="term" value="C:membrane"/>
    <property type="evidence" value="ECO:0007669"/>
    <property type="project" value="TreeGrafter"/>
</dbReference>
<evidence type="ECO:0000259" key="2">
    <source>
        <dbReference type="Pfam" id="PF12697"/>
    </source>
</evidence>
<feature type="domain" description="AB hydrolase-1" evidence="2">
    <location>
        <begin position="23"/>
        <end position="257"/>
    </location>
</feature>
<accession>A0A120GQB2</accession>
<dbReference type="RefSeq" id="WP_061141398.1">
    <property type="nucleotide sequence ID" value="NZ_LNNH01000012.1"/>
</dbReference>
<evidence type="ECO:0000313" key="4">
    <source>
        <dbReference type="Proteomes" id="UP000064189"/>
    </source>
</evidence>
<dbReference type="InterPro" id="IPR000073">
    <property type="entry name" value="AB_hydrolase_1"/>
</dbReference>
<dbReference type="PANTHER" id="PTHR43798:SF31">
    <property type="entry name" value="AB HYDROLASE SUPERFAMILY PROTEIN YCLE"/>
    <property type="match status" value="1"/>
</dbReference>
<dbReference type="Gene3D" id="3.40.50.1820">
    <property type="entry name" value="alpha/beta hydrolase"/>
    <property type="match status" value="1"/>
</dbReference>
<evidence type="ECO:0000313" key="3">
    <source>
        <dbReference type="EMBL" id="KWW21044.1"/>
    </source>
</evidence>
<dbReference type="EMBL" id="LNNH01000012">
    <property type="protein sequence ID" value="KWW21044.1"/>
    <property type="molecule type" value="Genomic_DNA"/>
</dbReference>
<dbReference type="AlphaFoldDB" id="A0A120GQB2"/>
<dbReference type="Pfam" id="PF12697">
    <property type="entry name" value="Abhydrolase_6"/>
    <property type="match status" value="1"/>
</dbReference>
<name>A0A120GQB2_9BACI</name>
<gene>
    <name evidence="3" type="ORF">AS888_15605</name>
</gene>
<keyword evidence="1 3" id="KW-0378">Hydrolase</keyword>
<organism evidence="3 4">
    <name type="scientific">Peribacillus simplex</name>
    <dbReference type="NCBI Taxonomy" id="1478"/>
    <lineage>
        <taxon>Bacteria</taxon>
        <taxon>Bacillati</taxon>
        <taxon>Bacillota</taxon>
        <taxon>Bacilli</taxon>
        <taxon>Bacillales</taxon>
        <taxon>Bacillaceae</taxon>
        <taxon>Peribacillus</taxon>
    </lineage>
</organism>
<keyword evidence="4" id="KW-1185">Reference proteome</keyword>
<dbReference type="PRINTS" id="PR00111">
    <property type="entry name" value="ABHYDROLASE"/>
</dbReference>
<dbReference type="GO" id="GO:0016787">
    <property type="term" value="F:hydrolase activity"/>
    <property type="evidence" value="ECO:0007669"/>
    <property type="project" value="UniProtKB-KW"/>
</dbReference>
<dbReference type="InterPro" id="IPR050266">
    <property type="entry name" value="AB_hydrolase_sf"/>
</dbReference>
<comment type="caution">
    <text evidence="3">The sequence shown here is derived from an EMBL/GenBank/DDBJ whole genome shotgun (WGS) entry which is preliminary data.</text>
</comment>
<evidence type="ECO:0000256" key="1">
    <source>
        <dbReference type="ARBA" id="ARBA00022801"/>
    </source>
</evidence>
<sequence>MTFFDVEEGVRLFYEEKGQGRPIIFIHGVWMSSRFFTKQLPYFSQNYRTILLDLRSHGKSNQVHYGNTVSVYAKDLHAFITERGLKDVILVGWSMGAFVVWDYLKQFGGGNVHSTVIVDELASDFKWPDFDIGAFDIGTLIAFMTEIQTNRTPFLQTFLSSMFKNELSAEDANWMLGEVTRMPESIASSILFDQSIVDYREFLPQITVPTLLCFGREEKVIPVAAGEHLHEHIPDSQLVIFEDSCHCPFLEESDLFNKTVDDFIQKGMGRAGG</sequence>
<dbReference type="InterPro" id="IPR029058">
    <property type="entry name" value="AB_hydrolase_fold"/>
</dbReference>
<dbReference type="SUPFAM" id="SSF53474">
    <property type="entry name" value="alpha/beta-Hydrolases"/>
    <property type="match status" value="1"/>
</dbReference>
<dbReference type="PANTHER" id="PTHR43798">
    <property type="entry name" value="MONOACYLGLYCEROL LIPASE"/>
    <property type="match status" value="1"/>
</dbReference>
<protein>
    <submittedName>
        <fullName evidence="3">Alpha/beta hydrolase</fullName>
    </submittedName>
</protein>